<dbReference type="RefSeq" id="WP_344302997.1">
    <property type="nucleotide sequence ID" value="NZ_BAAAQQ010000007.1"/>
</dbReference>
<name>A0ABP5JR27_9ACTN</name>
<gene>
    <name evidence="2" type="ORF">GCM10009843_14360</name>
</gene>
<sequence>MDETLSCPKCGAEMSRRAKSLTYVSQCPEGHGIFLERADLGSLVEAETDWHSRSVQDTATLPRITGDMTSPPIVSKQARSWVETLFG</sequence>
<dbReference type="Pfam" id="PF13453">
    <property type="entry name" value="Zn_ribbon_TFIIB"/>
    <property type="match status" value="1"/>
</dbReference>
<evidence type="ECO:0000313" key="3">
    <source>
        <dbReference type="Proteomes" id="UP001500575"/>
    </source>
</evidence>
<feature type="domain" description="Transcription factor zinc-finger" evidence="1">
    <location>
        <begin position="7"/>
        <end position="45"/>
    </location>
</feature>
<accession>A0ABP5JR27</accession>
<reference evidence="3" key="1">
    <citation type="journal article" date="2019" name="Int. J. Syst. Evol. Microbiol.">
        <title>The Global Catalogue of Microorganisms (GCM) 10K type strain sequencing project: providing services to taxonomists for standard genome sequencing and annotation.</title>
        <authorList>
            <consortium name="The Broad Institute Genomics Platform"/>
            <consortium name="The Broad Institute Genome Sequencing Center for Infectious Disease"/>
            <person name="Wu L."/>
            <person name="Ma J."/>
        </authorList>
    </citation>
    <scope>NUCLEOTIDE SEQUENCE [LARGE SCALE GENOMIC DNA]</scope>
    <source>
        <strain evidence="3">JCM 16021</strain>
    </source>
</reference>
<evidence type="ECO:0000259" key="1">
    <source>
        <dbReference type="Pfam" id="PF13453"/>
    </source>
</evidence>
<dbReference type="InterPro" id="IPR027392">
    <property type="entry name" value="TF_Znf"/>
</dbReference>
<proteinExistence type="predicted"/>
<comment type="caution">
    <text evidence="2">The sequence shown here is derived from an EMBL/GenBank/DDBJ whole genome shotgun (WGS) entry which is preliminary data.</text>
</comment>
<keyword evidence="3" id="KW-1185">Reference proteome</keyword>
<evidence type="ECO:0000313" key="2">
    <source>
        <dbReference type="EMBL" id="GAA2120723.1"/>
    </source>
</evidence>
<organism evidence="2 3">
    <name type="scientific">Nocardioides bigeumensis</name>
    <dbReference type="NCBI Taxonomy" id="433657"/>
    <lineage>
        <taxon>Bacteria</taxon>
        <taxon>Bacillati</taxon>
        <taxon>Actinomycetota</taxon>
        <taxon>Actinomycetes</taxon>
        <taxon>Propionibacteriales</taxon>
        <taxon>Nocardioidaceae</taxon>
        <taxon>Nocardioides</taxon>
    </lineage>
</organism>
<dbReference type="EMBL" id="BAAAQQ010000007">
    <property type="protein sequence ID" value="GAA2120723.1"/>
    <property type="molecule type" value="Genomic_DNA"/>
</dbReference>
<protein>
    <recommendedName>
        <fullName evidence="1">Transcription factor zinc-finger domain-containing protein</fullName>
    </recommendedName>
</protein>
<dbReference type="Proteomes" id="UP001500575">
    <property type="component" value="Unassembled WGS sequence"/>
</dbReference>